<name>A0AAD8P475_TARER</name>
<dbReference type="PROSITE" id="PS50808">
    <property type="entry name" value="ZF_BED"/>
    <property type="match status" value="1"/>
</dbReference>
<evidence type="ECO:0000256" key="4">
    <source>
        <dbReference type="PROSITE-ProRule" id="PRU00027"/>
    </source>
</evidence>
<keyword evidence="3" id="KW-0862">Zinc</keyword>
<evidence type="ECO:0000256" key="3">
    <source>
        <dbReference type="ARBA" id="ARBA00022833"/>
    </source>
</evidence>
<feature type="domain" description="BED-type" evidence="6">
    <location>
        <begin position="55"/>
        <end position="104"/>
    </location>
</feature>
<dbReference type="Proteomes" id="UP001229421">
    <property type="component" value="Unassembled WGS sequence"/>
</dbReference>
<proteinExistence type="predicted"/>
<keyword evidence="8" id="KW-1185">Reference proteome</keyword>
<protein>
    <recommendedName>
        <fullName evidence="6">BED-type domain-containing protein</fullName>
    </recommendedName>
</protein>
<dbReference type="GO" id="GO:0008270">
    <property type="term" value="F:zinc ion binding"/>
    <property type="evidence" value="ECO:0007669"/>
    <property type="project" value="UniProtKB-KW"/>
</dbReference>
<dbReference type="AlphaFoldDB" id="A0AAD8P475"/>
<sequence>MNSSYTLEEEDTYVDETPVVQLDNDSDTGYVKANRKRKKATNVEGTQRKAKKGSKVYAECWAYIDEILIEEDDGVKWKYGKCKFCKSELKADPHRNGTNGLKKHSKSCWLNPEVVANKKQKTWCSKKNVMGKVVLVFGSTMRLESTKHC</sequence>
<dbReference type="SMART" id="SM00614">
    <property type="entry name" value="ZnF_BED"/>
    <property type="match status" value="1"/>
</dbReference>
<evidence type="ECO:0000256" key="1">
    <source>
        <dbReference type="ARBA" id="ARBA00022723"/>
    </source>
</evidence>
<dbReference type="GO" id="GO:0003677">
    <property type="term" value="F:DNA binding"/>
    <property type="evidence" value="ECO:0007669"/>
    <property type="project" value="InterPro"/>
</dbReference>
<evidence type="ECO:0000259" key="6">
    <source>
        <dbReference type="PROSITE" id="PS50808"/>
    </source>
</evidence>
<evidence type="ECO:0000256" key="5">
    <source>
        <dbReference type="SAM" id="MobiDB-lite"/>
    </source>
</evidence>
<evidence type="ECO:0000313" key="8">
    <source>
        <dbReference type="Proteomes" id="UP001229421"/>
    </source>
</evidence>
<organism evidence="7 8">
    <name type="scientific">Tagetes erecta</name>
    <name type="common">African marigold</name>
    <dbReference type="NCBI Taxonomy" id="13708"/>
    <lineage>
        <taxon>Eukaryota</taxon>
        <taxon>Viridiplantae</taxon>
        <taxon>Streptophyta</taxon>
        <taxon>Embryophyta</taxon>
        <taxon>Tracheophyta</taxon>
        <taxon>Spermatophyta</taxon>
        <taxon>Magnoliopsida</taxon>
        <taxon>eudicotyledons</taxon>
        <taxon>Gunneridae</taxon>
        <taxon>Pentapetalae</taxon>
        <taxon>asterids</taxon>
        <taxon>campanulids</taxon>
        <taxon>Asterales</taxon>
        <taxon>Asteraceae</taxon>
        <taxon>Asteroideae</taxon>
        <taxon>Heliantheae alliance</taxon>
        <taxon>Tageteae</taxon>
        <taxon>Tagetes</taxon>
    </lineage>
</organism>
<comment type="caution">
    <text evidence="7">The sequence shown here is derived from an EMBL/GenBank/DDBJ whole genome shotgun (WGS) entry which is preliminary data.</text>
</comment>
<accession>A0AAD8P475</accession>
<evidence type="ECO:0000256" key="2">
    <source>
        <dbReference type="ARBA" id="ARBA00022771"/>
    </source>
</evidence>
<gene>
    <name evidence="7" type="ORF">QVD17_08265</name>
</gene>
<feature type="region of interest" description="Disordered" evidence="5">
    <location>
        <begin position="24"/>
        <end position="48"/>
    </location>
</feature>
<keyword evidence="1" id="KW-0479">Metal-binding</keyword>
<evidence type="ECO:0000313" key="7">
    <source>
        <dbReference type="EMBL" id="KAK1431704.1"/>
    </source>
</evidence>
<dbReference type="EMBL" id="JAUHHV010000002">
    <property type="protein sequence ID" value="KAK1431704.1"/>
    <property type="molecule type" value="Genomic_DNA"/>
</dbReference>
<dbReference type="InterPro" id="IPR003656">
    <property type="entry name" value="Znf_BED"/>
</dbReference>
<keyword evidence="2 4" id="KW-0863">Zinc-finger</keyword>
<reference evidence="7" key="1">
    <citation type="journal article" date="2023" name="bioRxiv">
        <title>Improved chromosome-level genome assembly for marigold (Tagetes erecta).</title>
        <authorList>
            <person name="Jiang F."/>
            <person name="Yuan L."/>
            <person name="Wang S."/>
            <person name="Wang H."/>
            <person name="Xu D."/>
            <person name="Wang A."/>
            <person name="Fan W."/>
        </authorList>
    </citation>
    <scope>NUCLEOTIDE SEQUENCE</scope>
    <source>
        <strain evidence="7">WSJ</strain>
        <tissue evidence="7">Leaf</tissue>
    </source>
</reference>